<dbReference type="InterPro" id="IPR000515">
    <property type="entry name" value="MetI-like"/>
</dbReference>
<evidence type="ECO:0000313" key="7">
    <source>
        <dbReference type="EMBL" id="MCM1992543.1"/>
    </source>
</evidence>
<keyword evidence="5" id="KW-0813">Transport</keyword>
<sequence length="229" mass="25333">MEYIITGIKEAFDLLLSFDGETYKIIFLSIYVSFFSTIISSLIAVPIGLVFATKEFRLKKLWTRILYTLMGIPPVVVGLIVSLFLSRRGPLGELQLMFTPTAMIIAQSILVIPIITGIIFNNFKEKAGEIINVSKTLGAGKFYTFILLINEMRVYVLIALVTGFGRAISEVGAVMIVGGNIKGHTRVMTSFIAMNNSMGNYSQSIAMGFVLLTLSFVTNSMLYMFGMED</sequence>
<evidence type="ECO:0000256" key="5">
    <source>
        <dbReference type="RuleBase" id="RU363032"/>
    </source>
</evidence>
<proteinExistence type="inferred from homology"/>
<dbReference type="PANTHER" id="PTHR43632">
    <property type="entry name" value="PERMEASE COMPONENT OF TUNGSTATE ABC TRANSPORTER"/>
    <property type="match status" value="1"/>
</dbReference>
<reference evidence="7" key="2">
    <citation type="submission" date="2021-04" db="EMBL/GenBank/DDBJ databases">
        <authorList>
            <person name="Dong X."/>
        </authorList>
    </citation>
    <scope>NUCLEOTIDE SEQUENCE</scope>
    <source>
        <strain evidence="7">ZWT</strain>
    </source>
</reference>
<dbReference type="Pfam" id="PF00528">
    <property type="entry name" value="BPD_transp_1"/>
    <property type="match status" value="1"/>
</dbReference>
<feature type="transmembrane region" description="Helical" evidence="5">
    <location>
        <begin position="97"/>
        <end position="121"/>
    </location>
</feature>
<dbReference type="GO" id="GO:0055085">
    <property type="term" value="P:transmembrane transport"/>
    <property type="evidence" value="ECO:0007669"/>
    <property type="project" value="InterPro"/>
</dbReference>
<name>A0A9J6P6Z9_9CLOT</name>
<dbReference type="AlphaFoldDB" id="A0A9J6P6Z9"/>
<dbReference type="CDD" id="cd06261">
    <property type="entry name" value="TM_PBP2"/>
    <property type="match status" value="1"/>
</dbReference>
<keyword evidence="8" id="KW-1185">Reference proteome</keyword>
<organism evidence="7 8">
    <name type="scientific">Oceanirhabdus seepicola</name>
    <dbReference type="NCBI Taxonomy" id="2828781"/>
    <lineage>
        <taxon>Bacteria</taxon>
        <taxon>Bacillati</taxon>
        <taxon>Bacillota</taxon>
        <taxon>Clostridia</taxon>
        <taxon>Eubacteriales</taxon>
        <taxon>Clostridiaceae</taxon>
        <taxon>Oceanirhabdus</taxon>
    </lineage>
</organism>
<comment type="subcellular location">
    <subcellularLocation>
        <location evidence="5">Cell membrane</location>
        <topology evidence="5">Multi-pass membrane protein</topology>
    </subcellularLocation>
    <subcellularLocation>
        <location evidence="1">Membrane</location>
        <topology evidence="1">Multi-pass membrane protein</topology>
    </subcellularLocation>
</comment>
<evidence type="ECO:0000256" key="4">
    <source>
        <dbReference type="ARBA" id="ARBA00023136"/>
    </source>
</evidence>
<evidence type="ECO:0000259" key="6">
    <source>
        <dbReference type="PROSITE" id="PS50928"/>
    </source>
</evidence>
<accession>A0A9J6P6Z9</accession>
<dbReference type="Gene3D" id="1.10.3720.10">
    <property type="entry name" value="MetI-like"/>
    <property type="match status" value="1"/>
</dbReference>
<keyword evidence="2 5" id="KW-0812">Transmembrane</keyword>
<feature type="transmembrane region" description="Helical" evidence="5">
    <location>
        <begin position="25"/>
        <end position="53"/>
    </location>
</feature>
<dbReference type="GO" id="GO:0005886">
    <property type="term" value="C:plasma membrane"/>
    <property type="evidence" value="ECO:0007669"/>
    <property type="project" value="UniProtKB-SubCell"/>
</dbReference>
<gene>
    <name evidence="7" type="ORF">KDK92_22745</name>
</gene>
<keyword evidence="4 5" id="KW-0472">Membrane</keyword>
<reference evidence="7" key="1">
    <citation type="journal article" date="2021" name="mSystems">
        <title>Bacteria and Archaea Synergistically Convert Glycine Betaine to Biogenic Methane in the Formosa Cold Seep of the South China Sea.</title>
        <authorList>
            <person name="Li L."/>
            <person name="Zhang W."/>
            <person name="Zhang S."/>
            <person name="Song L."/>
            <person name="Sun Q."/>
            <person name="Zhang H."/>
            <person name="Xiang H."/>
            <person name="Dong X."/>
        </authorList>
    </citation>
    <scope>NUCLEOTIDE SEQUENCE</scope>
    <source>
        <strain evidence="7">ZWT</strain>
    </source>
</reference>
<dbReference type="PANTHER" id="PTHR43632:SF1">
    <property type="entry name" value="PERMEASE COMPONENT OF TUNGSTATE ABC TRANSPORTER"/>
    <property type="match status" value="1"/>
</dbReference>
<dbReference type="InterPro" id="IPR049783">
    <property type="entry name" value="ABC_perm_TupB-like"/>
</dbReference>
<evidence type="ECO:0000256" key="3">
    <source>
        <dbReference type="ARBA" id="ARBA00022989"/>
    </source>
</evidence>
<comment type="similarity">
    <text evidence="5">Belongs to the binding-protein-dependent transport system permease family.</text>
</comment>
<comment type="caution">
    <text evidence="7">The sequence shown here is derived from an EMBL/GenBank/DDBJ whole genome shotgun (WGS) entry which is preliminary data.</text>
</comment>
<dbReference type="EMBL" id="JAGSOJ010000006">
    <property type="protein sequence ID" value="MCM1992543.1"/>
    <property type="molecule type" value="Genomic_DNA"/>
</dbReference>
<feature type="domain" description="ABC transmembrane type-1" evidence="6">
    <location>
        <begin position="26"/>
        <end position="222"/>
    </location>
</feature>
<keyword evidence="3 5" id="KW-1133">Transmembrane helix</keyword>
<dbReference type="SUPFAM" id="SSF161098">
    <property type="entry name" value="MetI-like"/>
    <property type="match status" value="1"/>
</dbReference>
<dbReference type="InterPro" id="IPR035906">
    <property type="entry name" value="MetI-like_sf"/>
</dbReference>
<feature type="transmembrane region" description="Helical" evidence="5">
    <location>
        <begin position="142"/>
        <end position="165"/>
    </location>
</feature>
<dbReference type="NCBIfam" id="NF038017">
    <property type="entry name" value="ABC_perm1"/>
    <property type="match status" value="1"/>
</dbReference>
<feature type="transmembrane region" description="Helical" evidence="5">
    <location>
        <begin position="65"/>
        <end position="85"/>
    </location>
</feature>
<evidence type="ECO:0000256" key="2">
    <source>
        <dbReference type="ARBA" id="ARBA00022692"/>
    </source>
</evidence>
<dbReference type="RefSeq" id="WP_250861705.1">
    <property type="nucleotide sequence ID" value="NZ_JAGSOJ010000006.1"/>
</dbReference>
<protein>
    <submittedName>
        <fullName evidence="7">ABC transporter permease</fullName>
    </submittedName>
</protein>
<feature type="transmembrane region" description="Helical" evidence="5">
    <location>
        <begin position="204"/>
        <end position="225"/>
    </location>
</feature>
<dbReference type="Proteomes" id="UP001056429">
    <property type="component" value="Unassembled WGS sequence"/>
</dbReference>
<dbReference type="PROSITE" id="PS50928">
    <property type="entry name" value="ABC_TM1"/>
    <property type="match status" value="1"/>
</dbReference>
<evidence type="ECO:0000256" key="1">
    <source>
        <dbReference type="ARBA" id="ARBA00004141"/>
    </source>
</evidence>
<evidence type="ECO:0000313" key="8">
    <source>
        <dbReference type="Proteomes" id="UP001056429"/>
    </source>
</evidence>